<evidence type="ECO:0000313" key="2">
    <source>
        <dbReference type="EMBL" id="TNN26385.1"/>
    </source>
</evidence>
<dbReference type="OrthoDB" id="9535405at2759"/>
<proteinExistence type="predicted"/>
<accession>A0A4Z2ECC6</accession>
<dbReference type="Gene3D" id="2.160.20.50">
    <property type="entry name" value="Insect antifreeze protein"/>
    <property type="match status" value="1"/>
</dbReference>
<dbReference type="EMBL" id="SRLO01010346">
    <property type="protein sequence ID" value="TNN26385.1"/>
    <property type="molecule type" value="Genomic_DNA"/>
</dbReference>
<gene>
    <name evidence="2" type="ORF">EYF80_063477</name>
</gene>
<evidence type="ECO:0000256" key="1">
    <source>
        <dbReference type="SAM" id="MobiDB-lite"/>
    </source>
</evidence>
<evidence type="ECO:0000313" key="3">
    <source>
        <dbReference type="Proteomes" id="UP000314294"/>
    </source>
</evidence>
<comment type="caution">
    <text evidence="2">The sequence shown here is derived from an EMBL/GenBank/DDBJ whole genome shotgun (WGS) entry which is preliminary data.</text>
</comment>
<keyword evidence="3" id="KW-1185">Reference proteome</keyword>
<sequence>MQSSSEEEQVPERDFLQSALEHASDAGSDIDRSGRLLTHTCTPLQPCTLLQPCTPLQPCTLLQPCTPLQPCTLLQPCTPLQSAGRSAPLHD</sequence>
<dbReference type="Proteomes" id="UP000314294">
    <property type="component" value="Unassembled WGS sequence"/>
</dbReference>
<reference evidence="2 3" key="1">
    <citation type="submission" date="2019-03" db="EMBL/GenBank/DDBJ databases">
        <title>First draft genome of Liparis tanakae, snailfish: a comprehensive survey of snailfish specific genes.</title>
        <authorList>
            <person name="Kim W."/>
            <person name="Song I."/>
            <person name="Jeong J.-H."/>
            <person name="Kim D."/>
            <person name="Kim S."/>
            <person name="Ryu S."/>
            <person name="Song J.Y."/>
            <person name="Lee S.K."/>
        </authorList>
    </citation>
    <scope>NUCLEOTIDE SEQUENCE [LARGE SCALE GENOMIC DNA]</scope>
    <source>
        <tissue evidence="2">Muscle</tissue>
    </source>
</reference>
<name>A0A4Z2ECC6_9TELE</name>
<feature type="region of interest" description="Disordered" evidence="1">
    <location>
        <begin position="1"/>
        <end position="32"/>
    </location>
</feature>
<organism evidence="2 3">
    <name type="scientific">Liparis tanakae</name>
    <name type="common">Tanaka's snailfish</name>
    <dbReference type="NCBI Taxonomy" id="230148"/>
    <lineage>
        <taxon>Eukaryota</taxon>
        <taxon>Metazoa</taxon>
        <taxon>Chordata</taxon>
        <taxon>Craniata</taxon>
        <taxon>Vertebrata</taxon>
        <taxon>Euteleostomi</taxon>
        <taxon>Actinopterygii</taxon>
        <taxon>Neopterygii</taxon>
        <taxon>Teleostei</taxon>
        <taxon>Neoteleostei</taxon>
        <taxon>Acanthomorphata</taxon>
        <taxon>Eupercaria</taxon>
        <taxon>Perciformes</taxon>
        <taxon>Cottioidei</taxon>
        <taxon>Cottales</taxon>
        <taxon>Liparidae</taxon>
        <taxon>Liparis</taxon>
    </lineage>
</organism>
<dbReference type="AlphaFoldDB" id="A0A4Z2ECC6"/>
<protein>
    <submittedName>
        <fullName evidence="2">Uncharacterized protein</fullName>
    </submittedName>
</protein>